<name>A0A8H7QWF3_9FUNG</name>
<dbReference type="OrthoDB" id="2298001at2759"/>
<dbReference type="Proteomes" id="UP000603453">
    <property type="component" value="Unassembled WGS sequence"/>
</dbReference>
<dbReference type="AlphaFoldDB" id="A0A8H7QWF3"/>
<reference evidence="1" key="1">
    <citation type="submission" date="2020-12" db="EMBL/GenBank/DDBJ databases">
        <title>Metabolic potential, ecology and presence of endohyphal bacteria is reflected in genomic diversity of Mucoromycotina.</title>
        <authorList>
            <person name="Muszewska A."/>
            <person name="Okrasinska A."/>
            <person name="Steczkiewicz K."/>
            <person name="Drgas O."/>
            <person name="Orlowska M."/>
            <person name="Perlinska-Lenart U."/>
            <person name="Aleksandrzak-Piekarczyk T."/>
            <person name="Szatraj K."/>
            <person name="Zielenkiewicz U."/>
            <person name="Pilsyk S."/>
            <person name="Malc E."/>
            <person name="Mieczkowski P."/>
            <person name="Kruszewska J.S."/>
            <person name="Biernat P."/>
            <person name="Pawlowska J."/>
        </authorList>
    </citation>
    <scope>NUCLEOTIDE SEQUENCE</scope>
    <source>
        <strain evidence="1">WA0000017839</strain>
    </source>
</reference>
<keyword evidence="2" id="KW-1185">Reference proteome</keyword>
<sequence length="209" mass="24309">MISYLYSFNEQLEENLERIYGDDWRGNNILHGVSIDKHLFNTVFGSTKQLKKLFFASGILQEGNNTRRAKFCIHGEEILPAIQPMFRHLDSKTISYFVTAQIFSKHIWLTLHQVVKLASPRKDPAPIIIQDEIIHIDDVYDTLCKSIVKSIQIDCQVDYCTTHKSEEDTQYDFQSFKIYSNVYRNLKPCVVELVSWYTYNSRLGVLTAS</sequence>
<proteinExistence type="predicted"/>
<evidence type="ECO:0000313" key="2">
    <source>
        <dbReference type="Proteomes" id="UP000603453"/>
    </source>
</evidence>
<accession>A0A8H7QWF3</accession>
<organism evidence="1 2">
    <name type="scientific">Mucor saturninus</name>
    <dbReference type="NCBI Taxonomy" id="64648"/>
    <lineage>
        <taxon>Eukaryota</taxon>
        <taxon>Fungi</taxon>
        <taxon>Fungi incertae sedis</taxon>
        <taxon>Mucoromycota</taxon>
        <taxon>Mucoromycotina</taxon>
        <taxon>Mucoromycetes</taxon>
        <taxon>Mucorales</taxon>
        <taxon>Mucorineae</taxon>
        <taxon>Mucoraceae</taxon>
        <taxon>Mucor</taxon>
    </lineage>
</organism>
<comment type="caution">
    <text evidence="1">The sequence shown here is derived from an EMBL/GenBank/DDBJ whole genome shotgun (WGS) entry which is preliminary data.</text>
</comment>
<dbReference type="EMBL" id="JAEPRD010000089">
    <property type="protein sequence ID" value="KAG2200012.1"/>
    <property type="molecule type" value="Genomic_DNA"/>
</dbReference>
<evidence type="ECO:0000313" key="1">
    <source>
        <dbReference type="EMBL" id="KAG2200012.1"/>
    </source>
</evidence>
<gene>
    <name evidence="1" type="ORF">INT47_000362</name>
</gene>
<protein>
    <submittedName>
        <fullName evidence="1">Uncharacterized protein</fullName>
    </submittedName>
</protein>